<feature type="compositionally biased region" description="Polar residues" evidence="7">
    <location>
        <begin position="208"/>
        <end position="229"/>
    </location>
</feature>
<feature type="chain" id="PRO_5045046939" description="Sulfhydryl oxidase" evidence="8">
    <location>
        <begin position="26"/>
        <end position="229"/>
    </location>
</feature>
<evidence type="ECO:0000256" key="5">
    <source>
        <dbReference type="ARBA" id="ARBA00023157"/>
    </source>
</evidence>
<organism evidence="10 11">
    <name type="scientific">Batrachochytrium salamandrivorans</name>
    <dbReference type="NCBI Taxonomy" id="1357716"/>
    <lineage>
        <taxon>Eukaryota</taxon>
        <taxon>Fungi</taxon>
        <taxon>Fungi incertae sedis</taxon>
        <taxon>Chytridiomycota</taxon>
        <taxon>Chytridiomycota incertae sedis</taxon>
        <taxon>Chytridiomycetes</taxon>
        <taxon>Rhizophydiales</taxon>
        <taxon>Rhizophydiales incertae sedis</taxon>
        <taxon>Batrachochytrium</taxon>
    </lineage>
</organism>
<dbReference type="EMBL" id="JAFCIX010000188">
    <property type="protein sequence ID" value="KAH6596779.1"/>
    <property type="molecule type" value="Genomic_DNA"/>
</dbReference>
<feature type="domain" description="ERV/ALR sulfhydryl oxidase" evidence="9">
    <location>
        <begin position="90"/>
        <end position="190"/>
    </location>
</feature>
<gene>
    <name evidence="10" type="ORF">BASA50_004925</name>
</gene>
<sequence length="229" mass="25202">MISRRRLMSVGLVLATAFLLMVTFASITSDMGNSINPSSSPAVYGMRSLVPSDELDPMQDRPLTLWESIVSGAKTPERLPGKVIMGKLGNETLKAELGQSAWRLLHTMAGKFPYSPTSDEQNALRDFIYLFARLYPCGECAAHFKVVLENHPPIVTNRTAVSQWACQVHNVVNLRLEKPMFDCALVAKTWKCGCDDDEEETVDPVDAKNTSSTVATSTKSLDSNTMSIQ</sequence>
<comment type="caution">
    <text evidence="10">The sequence shown here is derived from an EMBL/GenBank/DDBJ whole genome shotgun (WGS) entry which is preliminary data.</text>
</comment>
<reference evidence="10 11" key="1">
    <citation type="submission" date="2021-02" db="EMBL/GenBank/DDBJ databases">
        <title>Variation within the Batrachochytrium salamandrivorans European outbreak.</title>
        <authorList>
            <person name="Kelly M."/>
            <person name="Pasmans F."/>
            <person name="Shea T.P."/>
            <person name="Munoz J.F."/>
            <person name="Carranza S."/>
            <person name="Cuomo C.A."/>
            <person name="Martel A."/>
        </authorList>
    </citation>
    <scope>NUCLEOTIDE SEQUENCE [LARGE SCALE GENOMIC DNA]</scope>
    <source>
        <strain evidence="10 11">AMFP18/2</strain>
    </source>
</reference>
<keyword evidence="11" id="KW-1185">Reference proteome</keyword>
<dbReference type="PANTHER" id="PTHR12645:SF1">
    <property type="entry name" value="FAD-LINKED SULFHYDRYL OXIDASE ERV2"/>
    <property type="match status" value="1"/>
</dbReference>
<keyword evidence="2 6" id="KW-0285">Flavoprotein</keyword>
<evidence type="ECO:0000256" key="7">
    <source>
        <dbReference type="SAM" id="MobiDB-lite"/>
    </source>
</evidence>
<dbReference type="Gene3D" id="1.20.120.310">
    <property type="entry name" value="ERV/ALR sulfhydryl oxidase domain"/>
    <property type="match status" value="1"/>
</dbReference>
<protein>
    <recommendedName>
        <fullName evidence="6">Sulfhydryl oxidase</fullName>
        <ecNumber evidence="6">1.8.3.2</ecNumber>
    </recommendedName>
</protein>
<evidence type="ECO:0000313" key="10">
    <source>
        <dbReference type="EMBL" id="KAH6596779.1"/>
    </source>
</evidence>
<comment type="catalytic activity">
    <reaction evidence="6">
        <text>2 R'C(R)SH + O2 = R'C(R)S-S(R)CR' + H2O2</text>
        <dbReference type="Rhea" id="RHEA:17357"/>
        <dbReference type="ChEBI" id="CHEBI:15379"/>
        <dbReference type="ChEBI" id="CHEBI:16240"/>
        <dbReference type="ChEBI" id="CHEBI:16520"/>
        <dbReference type="ChEBI" id="CHEBI:17412"/>
        <dbReference type="EC" id="1.8.3.2"/>
    </reaction>
</comment>
<evidence type="ECO:0000256" key="2">
    <source>
        <dbReference type="ARBA" id="ARBA00022630"/>
    </source>
</evidence>
<comment type="cofactor">
    <cofactor evidence="1 6">
        <name>FAD</name>
        <dbReference type="ChEBI" id="CHEBI:57692"/>
    </cofactor>
</comment>
<evidence type="ECO:0000313" key="11">
    <source>
        <dbReference type="Proteomes" id="UP001648503"/>
    </source>
</evidence>
<feature type="signal peptide" evidence="8">
    <location>
        <begin position="1"/>
        <end position="25"/>
    </location>
</feature>
<name>A0ABQ8FEQ3_9FUNG</name>
<dbReference type="Proteomes" id="UP001648503">
    <property type="component" value="Unassembled WGS sequence"/>
</dbReference>
<dbReference type="Pfam" id="PF04777">
    <property type="entry name" value="Evr1_Alr"/>
    <property type="match status" value="1"/>
</dbReference>
<proteinExistence type="predicted"/>
<evidence type="ECO:0000256" key="3">
    <source>
        <dbReference type="ARBA" id="ARBA00022827"/>
    </source>
</evidence>
<dbReference type="SUPFAM" id="SSF69000">
    <property type="entry name" value="FAD-dependent thiol oxidase"/>
    <property type="match status" value="1"/>
</dbReference>
<dbReference type="EC" id="1.8.3.2" evidence="6"/>
<evidence type="ECO:0000256" key="8">
    <source>
        <dbReference type="SAM" id="SignalP"/>
    </source>
</evidence>
<evidence type="ECO:0000256" key="1">
    <source>
        <dbReference type="ARBA" id="ARBA00001974"/>
    </source>
</evidence>
<dbReference type="InterPro" id="IPR036774">
    <property type="entry name" value="ERV/ALR_sulphydryl_oxid_sf"/>
</dbReference>
<keyword evidence="4 6" id="KW-0560">Oxidoreductase</keyword>
<dbReference type="InterPro" id="IPR017905">
    <property type="entry name" value="ERV/ALR_sulphydryl_oxidase"/>
</dbReference>
<evidence type="ECO:0000256" key="4">
    <source>
        <dbReference type="ARBA" id="ARBA00023002"/>
    </source>
</evidence>
<dbReference type="PANTHER" id="PTHR12645">
    <property type="entry name" value="ALR/ERV"/>
    <property type="match status" value="1"/>
</dbReference>
<dbReference type="InterPro" id="IPR039799">
    <property type="entry name" value="ALR/ERV"/>
</dbReference>
<dbReference type="PROSITE" id="PS51324">
    <property type="entry name" value="ERV_ALR"/>
    <property type="match status" value="1"/>
</dbReference>
<keyword evidence="8" id="KW-0732">Signal</keyword>
<keyword evidence="5" id="KW-1015">Disulfide bond</keyword>
<feature type="region of interest" description="Disordered" evidence="7">
    <location>
        <begin position="199"/>
        <end position="229"/>
    </location>
</feature>
<evidence type="ECO:0000259" key="9">
    <source>
        <dbReference type="PROSITE" id="PS51324"/>
    </source>
</evidence>
<keyword evidence="3 6" id="KW-0274">FAD</keyword>
<evidence type="ECO:0000256" key="6">
    <source>
        <dbReference type="RuleBase" id="RU371123"/>
    </source>
</evidence>
<accession>A0ABQ8FEQ3</accession>